<keyword evidence="2" id="KW-0812">Transmembrane</keyword>
<dbReference type="AlphaFoldDB" id="A0A1A9ZQ26"/>
<feature type="region of interest" description="Disordered" evidence="1">
    <location>
        <begin position="83"/>
        <end position="111"/>
    </location>
</feature>
<evidence type="ECO:0000256" key="1">
    <source>
        <dbReference type="SAM" id="MobiDB-lite"/>
    </source>
</evidence>
<sequence>MPRTSTAILRSSSSSSSSNIRFTLANLSRGVDRGTFDCLLIAFTTFLPAALLYTIFKDCLQRQLFCELLTSLSKMKSSSKEQLNGVKWQGDMNDSHREKRKRLAGNIDTAN</sequence>
<protein>
    <submittedName>
        <fullName evidence="3">Uncharacterized protein</fullName>
    </submittedName>
</protein>
<proteinExistence type="predicted"/>
<accession>A0A1A9ZQ26</accession>
<dbReference type="EnsemblMetazoa" id="GPAI021476-RA">
    <property type="protein sequence ID" value="GPAI021476-PA"/>
    <property type="gene ID" value="GPAI021476"/>
</dbReference>
<evidence type="ECO:0000256" key="2">
    <source>
        <dbReference type="SAM" id="Phobius"/>
    </source>
</evidence>
<dbReference type="VEuPathDB" id="VectorBase:GPAI021476"/>
<feature type="transmembrane region" description="Helical" evidence="2">
    <location>
        <begin position="38"/>
        <end position="56"/>
    </location>
</feature>
<keyword evidence="4" id="KW-1185">Reference proteome</keyword>
<reference evidence="3" key="2">
    <citation type="submission" date="2020-05" db="UniProtKB">
        <authorList>
            <consortium name="EnsemblMetazoa"/>
        </authorList>
    </citation>
    <scope>IDENTIFICATION</scope>
    <source>
        <strain evidence="3">IAEA</strain>
    </source>
</reference>
<evidence type="ECO:0000313" key="4">
    <source>
        <dbReference type="Proteomes" id="UP000092445"/>
    </source>
</evidence>
<keyword evidence="2" id="KW-1133">Transmembrane helix</keyword>
<dbReference type="Proteomes" id="UP000092445">
    <property type="component" value="Unassembled WGS sequence"/>
</dbReference>
<name>A0A1A9ZQ26_GLOPL</name>
<organism evidence="3 4">
    <name type="scientific">Glossina pallidipes</name>
    <name type="common">Tsetse fly</name>
    <dbReference type="NCBI Taxonomy" id="7398"/>
    <lineage>
        <taxon>Eukaryota</taxon>
        <taxon>Metazoa</taxon>
        <taxon>Ecdysozoa</taxon>
        <taxon>Arthropoda</taxon>
        <taxon>Hexapoda</taxon>
        <taxon>Insecta</taxon>
        <taxon>Pterygota</taxon>
        <taxon>Neoptera</taxon>
        <taxon>Endopterygota</taxon>
        <taxon>Diptera</taxon>
        <taxon>Brachycera</taxon>
        <taxon>Muscomorpha</taxon>
        <taxon>Hippoboscoidea</taxon>
        <taxon>Glossinidae</taxon>
        <taxon>Glossina</taxon>
    </lineage>
</organism>
<reference evidence="4" key="1">
    <citation type="submission" date="2014-03" db="EMBL/GenBank/DDBJ databases">
        <authorList>
            <person name="Aksoy S."/>
            <person name="Warren W."/>
            <person name="Wilson R.K."/>
        </authorList>
    </citation>
    <scope>NUCLEOTIDE SEQUENCE [LARGE SCALE GENOMIC DNA]</scope>
    <source>
        <strain evidence="4">IAEA</strain>
    </source>
</reference>
<evidence type="ECO:0000313" key="3">
    <source>
        <dbReference type="EnsemblMetazoa" id="GPAI021476-PA"/>
    </source>
</evidence>
<keyword evidence="2" id="KW-0472">Membrane</keyword>